<evidence type="ECO:0000256" key="1">
    <source>
        <dbReference type="SAM" id="Phobius"/>
    </source>
</evidence>
<gene>
    <name evidence="2" type="ORF">EV03_0651</name>
</gene>
<protein>
    <submittedName>
        <fullName evidence="2">Uncharacterized protein</fullName>
    </submittedName>
</protein>
<accession>A0A0A2C4I3</accession>
<sequence>MGEIQTYASSSGDFNLLFVLVIVGTYLLYEVGKAILDNNDDDDMDGGMTMRVADGAQA</sequence>
<proteinExistence type="predicted"/>
<keyword evidence="1" id="KW-1133">Transmembrane helix</keyword>
<keyword evidence="1" id="KW-0472">Membrane</keyword>
<organism evidence="2 3">
    <name type="scientific">Prochlorococcus marinus str. PAC1</name>
    <dbReference type="NCBI Taxonomy" id="59924"/>
    <lineage>
        <taxon>Bacteria</taxon>
        <taxon>Bacillati</taxon>
        <taxon>Cyanobacteriota</taxon>
        <taxon>Cyanophyceae</taxon>
        <taxon>Synechococcales</taxon>
        <taxon>Prochlorococcaceae</taxon>
        <taxon>Prochlorococcus</taxon>
    </lineage>
</organism>
<dbReference type="Proteomes" id="UP000030392">
    <property type="component" value="Unassembled WGS sequence"/>
</dbReference>
<evidence type="ECO:0000313" key="3">
    <source>
        <dbReference type="Proteomes" id="UP000030392"/>
    </source>
</evidence>
<feature type="transmembrane region" description="Helical" evidence="1">
    <location>
        <begin position="12"/>
        <end position="29"/>
    </location>
</feature>
<keyword evidence="1" id="KW-0812">Transmembrane</keyword>
<name>A0A0A2C4I3_PROMR</name>
<dbReference type="AlphaFoldDB" id="A0A0A2C4I3"/>
<comment type="caution">
    <text evidence="2">The sequence shown here is derived from an EMBL/GenBank/DDBJ whole genome shotgun (WGS) entry which is preliminary data.</text>
</comment>
<evidence type="ECO:0000313" key="2">
    <source>
        <dbReference type="EMBL" id="KGG21233.1"/>
    </source>
</evidence>
<dbReference type="EMBL" id="JNAX01000008">
    <property type="protein sequence ID" value="KGG21233.1"/>
    <property type="molecule type" value="Genomic_DNA"/>
</dbReference>
<reference evidence="3" key="1">
    <citation type="journal article" date="2014" name="Sci. Data">
        <title>Genomes of diverse isolates of the marine cyanobacterium Prochlorococcus.</title>
        <authorList>
            <person name="Biller S."/>
            <person name="Berube P."/>
            <person name="Thompson J."/>
            <person name="Kelly L."/>
            <person name="Roggensack S."/>
            <person name="Awad L."/>
            <person name="Roache-Johnson K."/>
            <person name="Ding H."/>
            <person name="Giovannoni S.J."/>
            <person name="Moore L.R."/>
            <person name="Chisholm S.W."/>
        </authorList>
    </citation>
    <scope>NUCLEOTIDE SEQUENCE [LARGE SCALE GENOMIC DNA]</scope>
    <source>
        <strain evidence="3">PAC1</strain>
    </source>
</reference>
<dbReference type="RefSeq" id="WP_193743105.1">
    <property type="nucleotide sequence ID" value="NZ_CP138967.1"/>
</dbReference>